<dbReference type="GO" id="GO:0003677">
    <property type="term" value="F:DNA binding"/>
    <property type="evidence" value="ECO:0007669"/>
    <property type="project" value="InterPro"/>
</dbReference>
<name>A0AA89BHS5_9ASTE</name>
<dbReference type="Proteomes" id="UP001188597">
    <property type="component" value="Unassembled WGS sequence"/>
</dbReference>
<evidence type="ECO:0000313" key="3">
    <source>
        <dbReference type="Proteomes" id="UP001188597"/>
    </source>
</evidence>
<dbReference type="GO" id="GO:0003899">
    <property type="term" value="F:DNA-directed RNA polymerase activity"/>
    <property type="evidence" value="ECO:0007669"/>
    <property type="project" value="InterPro"/>
</dbReference>
<reference evidence="2" key="1">
    <citation type="submission" date="2022-12" db="EMBL/GenBank/DDBJ databases">
        <title>Draft genome assemblies for two species of Escallonia (Escalloniales).</title>
        <authorList>
            <person name="Chanderbali A."/>
            <person name="Dervinis C."/>
            <person name="Anghel I."/>
            <person name="Soltis D."/>
            <person name="Soltis P."/>
            <person name="Zapata F."/>
        </authorList>
    </citation>
    <scope>NUCLEOTIDE SEQUENCE</scope>
    <source>
        <strain evidence="2">UCBG64.0493</strain>
        <tissue evidence="2">Leaf</tissue>
    </source>
</reference>
<accession>A0AA89BHS5</accession>
<feature type="non-terminal residue" evidence="2">
    <location>
        <position position="77"/>
    </location>
</feature>
<protein>
    <recommendedName>
        <fullName evidence="1">RNA polymerase alpha subunit domain-containing protein</fullName>
    </recommendedName>
</protein>
<organism evidence="2 3">
    <name type="scientific">Escallonia herrerae</name>
    <dbReference type="NCBI Taxonomy" id="1293975"/>
    <lineage>
        <taxon>Eukaryota</taxon>
        <taxon>Viridiplantae</taxon>
        <taxon>Streptophyta</taxon>
        <taxon>Embryophyta</taxon>
        <taxon>Tracheophyta</taxon>
        <taxon>Spermatophyta</taxon>
        <taxon>Magnoliopsida</taxon>
        <taxon>eudicotyledons</taxon>
        <taxon>Gunneridae</taxon>
        <taxon>Pentapetalae</taxon>
        <taxon>asterids</taxon>
        <taxon>campanulids</taxon>
        <taxon>Escalloniales</taxon>
        <taxon>Escalloniaceae</taxon>
        <taxon>Escallonia</taxon>
    </lineage>
</organism>
<dbReference type="Gene3D" id="2.40.40.20">
    <property type="match status" value="1"/>
</dbReference>
<evidence type="ECO:0000313" key="2">
    <source>
        <dbReference type="EMBL" id="KAK3041563.1"/>
    </source>
</evidence>
<feature type="domain" description="RNA polymerase alpha subunit" evidence="1">
    <location>
        <begin position="39"/>
        <end position="77"/>
    </location>
</feature>
<gene>
    <name evidence="2" type="ORF">RJ639_000697</name>
</gene>
<dbReference type="SUPFAM" id="SSF64484">
    <property type="entry name" value="beta and beta-prime subunits of DNA dependent RNA-polymerase"/>
    <property type="match status" value="1"/>
</dbReference>
<keyword evidence="3" id="KW-1185">Reference proteome</keyword>
<sequence length="77" mass="8847">MREDFVRLCLANGSIIQDVPSLLWALHFHYIDSTHFAYRSGIQAFQPVLVEGRAICLHLLVCKGFNANFDRDQMTVH</sequence>
<dbReference type="EMBL" id="JAVXUP010000031">
    <property type="protein sequence ID" value="KAK3041563.1"/>
    <property type="molecule type" value="Genomic_DNA"/>
</dbReference>
<dbReference type="AlphaFoldDB" id="A0AA89BHS5"/>
<comment type="caution">
    <text evidence="2">The sequence shown here is derived from an EMBL/GenBank/DDBJ whole genome shotgun (WGS) entry which is preliminary data.</text>
</comment>
<dbReference type="Pfam" id="PF00623">
    <property type="entry name" value="RNA_pol_Rpb1_2"/>
    <property type="match status" value="1"/>
</dbReference>
<dbReference type="GO" id="GO:0006351">
    <property type="term" value="P:DNA-templated transcription"/>
    <property type="evidence" value="ECO:0007669"/>
    <property type="project" value="InterPro"/>
</dbReference>
<evidence type="ECO:0000259" key="1">
    <source>
        <dbReference type="Pfam" id="PF00623"/>
    </source>
</evidence>
<dbReference type="InterPro" id="IPR000722">
    <property type="entry name" value="RNA_pol_asu"/>
</dbReference>
<proteinExistence type="predicted"/>